<organism evidence="2 3">
    <name type="scientific">Sporosarcina globispora</name>
    <name type="common">Bacillus globisporus</name>
    <dbReference type="NCBI Taxonomy" id="1459"/>
    <lineage>
        <taxon>Bacteria</taxon>
        <taxon>Bacillati</taxon>
        <taxon>Bacillota</taxon>
        <taxon>Bacilli</taxon>
        <taxon>Bacillales</taxon>
        <taxon>Caryophanaceae</taxon>
        <taxon>Sporosarcina</taxon>
    </lineage>
</organism>
<evidence type="ECO:0000313" key="3">
    <source>
        <dbReference type="Proteomes" id="UP000037109"/>
    </source>
</evidence>
<protein>
    <submittedName>
        <fullName evidence="2">Uncharacterized protein</fullName>
    </submittedName>
</protein>
<dbReference type="RefSeq" id="WP_053435783.1">
    <property type="nucleotide sequence ID" value="NZ_LGUF01000007.1"/>
</dbReference>
<evidence type="ECO:0000313" key="2">
    <source>
        <dbReference type="EMBL" id="KON88406.1"/>
    </source>
</evidence>
<reference evidence="3" key="1">
    <citation type="submission" date="2015-07" db="EMBL/GenBank/DDBJ databases">
        <title>Fjat-10036 dsm4.</title>
        <authorList>
            <person name="Liu B."/>
            <person name="Wang J."/>
            <person name="Zhu Y."/>
            <person name="Liu G."/>
            <person name="Chen Q."/>
            <person name="Chen Z."/>
            <person name="Lan J."/>
            <person name="Che J."/>
            <person name="Ge C."/>
            <person name="Shi H."/>
            <person name="Pan Z."/>
            <person name="Liu X."/>
        </authorList>
    </citation>
    <scope>NUCLEOTIDE SEQUENCE [LARGE SCALE GENOMIC DNA]</scope>
    <source>
        <strain evidence="3">DSM 4</strain>
    </source>
</reference>
<sequence length="79" mass="8807">MTLKQQKVLHYFRNITAAGIILGLIVFISSFFVSGITGDYVLSIGLSIMVSSMLIFGFGFFINVMEEMTKGSKGIRQYE</sequence>
<keyword evidence="1" id="KW-0812">Transmembrane</keyword>
<dbReference type="Proteomes" id="UP000037109">
    <property type="component" value="Unassembled WGS sequence"/>
</dbReference>
<evidence type="ECO:0000256" key="1">
    <source>
        <dbReference type="SAM" id="Phobius"/>
    </source>
</evidence>
<accession>A0A0M0GG43</accession>
<keyword evidence="1" id="KW-0472">Membrane</keyword>
<proteinExistence type="predicted"/>
<dbReference type="AlphaFoldDB" id="A0A0M0GG43"/>
<keyword evidence="3" id="KW-1185">Reference proteome</keyword>
<feature type="transmembrane region" description="Helical" evidence="1">
    <location>
        <begin position="12"/>
        <end position="34"/>
    </location>
</feature>
<comment type="caution">
    <text evidence="2">The sequence shown here is derived from an EMBL/GenBank/DDBJ whole genome shotgun (WGS) entry which is preliminary data.</text>
</comment>
<feature type="transmembrane region" description="Helical" evidence="1">
    <location>
        <begin position="40"/>
        <end position="64"/>
    </location>
</feature>
<name>A0A0M0GG43_SPOGL</name>
<dbReference type="OrthoDB" id="2890880at2"/>
<dbReference type="EMBL" id="LGUF01000007">
    <property type="protein sequence ID" value="KON88406.1"/>
    <property type="molecule type" value="Genomic_DNA"/>
</dbReference>
<dbReference type="PATRIC" id="fig|1459.3.peg.3808"/>
<keyword evidence="1" id="KW-1133">Transmembrane helix</keyword>
<gene>
    <name evidence="2" type="ORF">AF332_17385</name>
</gene>